<dbReference type="InterPro" id="IPR009057">
    <property type="entry name" value="Homeodomain-like_sf"/>
</dbReference>
<evidence type="ECO:0000313" key="8">
    <source>
        <dbReference type="Proteomes" id="UP000011602"/>
    </source>
</evidence>
<evidence type="ECO:0000259" key="6">
    <source>
        <dbReference type="PROSITE" id="PS50977"/>
    </source>
</evidence>
<keyword evidence="4" id="KW-0804">Transcription</keyword>
<sequence>MDAPATPFDGSADGRDAIFRATYRVVYEDGYAALSIKRIADEADLSKSTIYHHFENKDELALEFASELTIAYLERYVSLVGGETDDALTAVERLLDLALFGDVDGERSDSDGDDATDVDRVYLEMRSRALTDPRYRTRFQQLDAMIRERLAALVREGIDEGTFRDVDPAAVAATLYVVLEGASLLGRTSADREWMAAVRDQLDAYLATITLEGGNSD</sequence>
<accession>L9XIM7</accession>
<keyword evidence="8" id="KW-1185">Reference proteome</keyword>
<dbReference type="STRING" id="1227499.C493_01981"/>
<protein>
    <submittedName>
        <fullName evidence="7">DNA binding protein putative transcriptional regulator</fullName>
    </submittedName>
</protein>
<evidence type="ECO:0000313" key="7">
    <source>
        <dbReference type="EMBL" id="ELY61594.1"/>
    </source>
</evidence>
<dbReference type="OrthoDB" id="135877at2157"/>
<dbReference type="PRINTS" id="PR00455">
    <property type="entry name" value="HTHTETR"/>
</dbReference>
<evidence type="ECO:0000256" key="5">
    <source>
        <dbReference type="PROSITE-ProRule" id="PRU00335"/>
    </source>
</evidence>
<feature type="DNA-binding region" description="H-T-H motif" evidence="5">
    <location>
        <begin position="35"/>
        <end position="54"/>
    </location>
</feature>
<dbReference type="PANTHER" id="PTHR47506">
    <property type="entry name" value="TRANSCRIPTIONAL REGULATORY PROTEIN"/>
    <property type="match status" value="1"/>
</dbReference>
<dbReference type="Pfam" id="PF00440">
    <property type="entry name" value="TetR_N"/>
    <property type="match status" value="1"/>
</dbReference>
<evidence type="ECO:0000256" key="1">
    <source>
        <dbReference type="ARBA" id="ARBA00022491"/>
    </source>
</evidence>
<keyword evidence="2" id="KW-0805">Transcription regulation</keyword>
<proteinExistence type="predicted"/>
<comment type="caution">
    <text evidence="7">The sequence shown here is derived from an EMBL/GenBank/DDBJ whole genome shotgun (WGS) entry which is preliminary data.</text>
</comment>
<dbReference type="PANTHER" id="PTHR47506:SF6">
    <property type="entry name" value="HTH-TYPE TRANSCRIPTIONAL REPRESSOR NEMR"/>
    <property type="match status" value="1"/>
</dbReference>
<dbReference type="Gene3D" id="1.10.357.10">
    <property type="entry name" value="Tetracycline Repressor, domain 2"/>
    <property type="match status" value="1"/>
</dbReference>
<dbReference type="GO" id="GO:0003677">
    <property type="term" value="F:DNA binding"/>
    <property type="evidence" value="ECO:0007669"/>
    <property type="project" value="UniProtKB-UniRule"/>
</dbReference>
<evidence type="ECO:0000256" key="2">
    <source>
        <dbReference type="ARBA" id="ARBA00023015"/>
    </source>
</evidence>
<keyword evidence="1" id="KW-0678">Repressor</keyword>
<dbReference type="RefSeq" id="WP_007257707.1">
    <property type="nucleotide sequence ID" value="NZ_AOHZ01000011.1"/>
</dbReference>
<feature type="domain" description="HTH tetR-type" evidence="6">
    <location>
        <begin position="12"/>
        <end position="72"/>
    </location>
</feature>
<dbReference type="AlphaFoldDB" id="L9XIM7"/>
<dbReference type="SUPFAM" id="SSF48498">
    <property type="entry name" value="Tetracyclin repressor-like, C-terminal domain"/>
    <property type="match status" value="1"/>
</dbReference>
<dbReference type="SUPFAM" id="SSF46689">
    <property type="entry name" value="Homeodomain-like"/>
    <property type="match status" value="1"/>
</dbReference>
<dbReference type="PROSITE" id="PS50977">
    <property type="entry name" value="HTH_TETR_2"/>
    <property type="match status" value="1"/>
</dbReference>
<dbReference type="Proteomes" id="UP000011602">
    <property type="component" value="Unassembled WGS sequence"/>
</dbReference>
<dbReference type="InterPro" id="IPR001647">
    <property type="entry name" value="HTH_TetR"/>
</dbReference>
<evidence type="ECO:0000256" key="3">
    <source>
        <dbReference type="ARBA" id="ARBA00023125"/>
    </source>
</evidence>
<organism evidence="7 8">
    <name type="scientific">Natronolimnohabitans innermongolicus JCM 12255</name>
    <dbReference type="NCBI Taxonomy" id="1227499"/>
    <lineage>
        <taxon>Archaea</taxon>
        <taxon>Methanobacteriati</taxon>
        <taxon>Methanobacteriota</taxon>
        <taxon>Stenosarchaea group</taxon>
        <taxon>Halobacteria</taxon>
        <taxon>Halobacteriales</taxon>
        <taxon>Natrialbaceae</taxon>
        <taxon>Natronolimnohabitans</taxon>
    </lineage>
</organism>
<dbReference type="Pfam" id="PF13977">
    <property type="entry name" value="TetR_C_6"/>
    <property type="match status" value="1"/>
</dbReference>
<dbReference type="eggNOG" id="arCOG02646">
    <property type="taxonomic scope" value="Archaea"/>
</dbReference>
<reference evidence="7 8" key="1">
    <citation type="journal article" date="2014" name="PLoS Genet.">
        <title>Phylogenetically driven sequencing of extremely halophilic archaea reveals strategies for static and dynamic osmo-response.</title>
        <authorList>
            <person name="Becker E.A."/>
            <person name="Seitzer P.M."/>
            <person name="Tritt A."/>
            <person name="Larsen D."/>
            <person name="Krusor M."/>
            <person name="Yao A.I."/>
            <person name="Wu D."/>
            <person name="Madern D."/>
            <person name="Eisen J.A."/>
            <person name="Darling A.E."/>
            <person name="Facciotti M.T."/>
        </authorList>
    </citation>
    <scope>NUCLEOTIDE SEQUENCE [LARGE SCALE GENOMIC DNA]</scope>
    <source>
        <strain evidence="7 8">JCM 12255</strain>
    </source>
</reference>
<gene>
    <name evidence="7" type="ORF">C493_01981</name>
</gene>
<dbReference type="InterPro" id="IPR036271">
    <property type="entry name" value="Tet_transcr_reg_TetR-rel_C_sf"/>
</dbReference>
<dbReference type="InterPro" id="IPR039538">
    <property type="entry name" value="BetI_C"/>
</dbReference>
<keyword evidence="3 5" id="KW-0238">DNA-binding</keyword>
<dbReference type="EMBL" id="AOHZ01000011">
    <property type="protein sequence ID" value="ELY61594.1"/>
    <property type="molecule type" value="Genomic_DNA"/>
</dbReference>
<evidence type="ECO:0000256" key="4">
    <source>
        <dbReference type="ARBA" id="ARBA00023163"/>
    </source>
</evidence>
<name>L9XIM7_9EURY</name>